<evidence type="ECO:0000256" key="1">
    <source>
        <dbReference type="SAM" id="MobiDB-lite"/>
    </source>
</evidence>
<organism evidence="3">
    <name type="scientific">Dissoconium aciculare CBS 342.82</name>
    <dbReference type="NCBI Taxonomy" id="1314786"/>
    <lineage>
        <taxon>Eukaryota</taxon>
        <taxon>Fungi</taxon>
        <taxon>Dikarya</taxon>
        <taxon>Ascomycota</taxon>
        <taxon>Pezizomycotina</taxon>
        <taxon>Dothideomycetes</taxon>
        <taxon>Dothideomycetidae</taxon>
        <taxon>Mycosphaerellales</taxon>
        <taxon>Dissoconiaceae</taxon>
        <taxon>Dissoconium</taxon>
    </lineage>
</organism>
<protein>
    <submittedName>
        <fullName evidence="3">Uncharacterized protein</fullName>
    </submittedName>
</protein>
<reference evidence="3" key="3">
    <citation type="submission" date="2025-08" db="UniProtKB">
        <authorList>
            <consortium name="RefSeq"/>
        </authorList>
    </citation>
    <scope>IDENTIFICATION</scope>
    <source>
        <strain evidence="3">CBS 342.82</strain>
    </source>
</reference>
<keyword evidence="2" id="KW-1185">Reference proteome</keyword>
<sequence length="201" mass="22608">MSVYLKVWPTTVIGSLRFTYDLLFCTASPDRRFYRWPEMHKDAFDCNPTERNPDFESPDSHDPCRAYPPPNRKCDVFRFRLRMATVSTWVQAQQPMASQASTYDAEAVFTGMPVGKAMPPPRLSVSTRSGVATRRKAKGGRDSGRTSILRARTVPGHSVFRCQLFKQGRYVQSRRADGDGILIMLASDGRGTFTSENSAGR</sequence>
<accession>A0A6J3MLK2</accession>
<dbReference type="AlphaFoldDB" id="A0A6J3MLK2"/>
<reference evidence="3" key="2">
    <citation type="submission" date="2020-04" db="EMBL/GenBank/DDBJ databases">
        <authorList>
            <consortium name="NCBI Genome Project"/>
        </authorList>
    </citation>
    <scope>NUCLEOTIDE SEQUENCE</scope>
    <source>
        <strain evidence="3">CBS 342.82</strain>
    </source>
</reference>
<name>A0A6J3MLK2_9PEZI</name>
<dbReference type="GeneID" id="54358404"/>
<dbReference type="RefSeq" id="XP_033464908.1">
    <property type="nucleotide sequence ID" value="XM_033600604.1"/>
</dbReference>
<reference evidence="3" key="1">
    <citation type="submission" date="2020-01" db="EMBL/GenBank/DDBJ databases">
        <authorList>
            <consortium name="DOE Joint Genome Institute"/>
            <person name="Haridas S."/>
            <person name="Albert R."/>
            <person name="Binder M."/>
            <person name="Bloem J."/>
            <person name="Labutti K."/>
            <person name="Salamov A."/>
            <person name="Andreopoulos B."/>
            <person name="Baker S.E."/>
            <person name="Barry K."/>
            <person name="Bills G."/>
            <person name="Bluhm B.H."/>
            <person name="Cannon C."/>
            <person name="Castanera R."/>
            <person name="Culley D.E."/>
            <person name="Daum C."/>
            <person name="Ezra D."/>
            <person name="Gonzalez J.B."/>
            <person name="Henrissat B."/>
            <person name="Kuo A."/>
            <person name="Liang C."/>
            <person name="Lipzen A."/>
            <person name="Lutzoni F."/>
            <person name="Magnuson J."/>
            <person name="Mondo S."/>
            <person name="Nolan M."/>
            <person name="Ohm R."/>
            <person name="Pangilinan J."/>
            <person name="Park H.-J."/>
            <person name="Ramirez L."/>
            <person name="Alfaro M."/>
            <person name="Sun H."/>
            <person name="Tritt A."/>
            <person name="Yoshinaga Y."/>
            <person name="Zwiers L.-H."/>
            <person name="Turgeon B.G."/>
            <person name="Goodwin S.B."/>
            <person name="Spatafora J.W."/>
            <person name="Crous P.W."/>
            <person name="Grigoriev I.V."/>
        </authorList>
    </citation>
    <scope>NUCLEOTIDE SEQUENCE</scope>
    <source>
        <strain evidence="3">CBS 342.82</strain>
    </source>
</reference>
<evidence type="ECO:0000313" key="3">
    <source>
        <dbReference type="RefSeq" id="XP_033464908.1"/>
    </source>
</evidence>
<proteinExistence type="predicted"/>
<dbReference type="Proteomes" id="UP000504637">
    <property type="component" value="Unplaced"/>
</dbReference>
<feature type="region of interest" description="Disordered" evidence="1">
    <location>
        <begin position="118"/>
        <end position="144"/>
    </location>
</feature>
<gene>
    <name evidence="3" type="ORF">K489DRAFT_30790</name>
</gene>
<evidence type="ECO:0000313" key="2">
    <source>
        <dbReference type="Proteomes" id="UP000504637"/>
    </source>
</evidence>